<keyword evidence="4 10" id="KW-0812">Transmembrane</keyword>
<evidence type="ECO:0000256" key="6">
    <source>
        <dbReference type="ARBA" id="ARBA00022741"/>
    </source>
</evidence>
<feature type="transmembrane region" description="Helical" evidence="10">
    <location>
        <begin position="536"/>
        <end position="556"/>
    </location>
</feature>
<dbReference type="OrthoDB" id="66620at2759"/>
<dbReference type="Pfam" id="PF01061">
    <property type="entry name" value="ABC2_membrane"/>
    <property type="match status" value="2"/>
</dbReference>
<feature type="transmembrane region" description="Helical" evidence="10">
    <location>
        <begin position="1225"/>
        <end position="1245"/>
    </location>
</feature>
<evidence type="ECO:0000256" key="10">
    <source>
        <dbReference type="SAM" id="Phobius"/>
    </source>
</evidence>
<dbReference type="InterPro" id="IPR013525">
    <property type="entry name" value="ABC2_TM"/>
</dbReference>
<evidence type="ECO:0000256" key="9">
    <source>
        <dbReference type="ARBA" id="ARBA00023136"/>
    </source>
</evidence>
<keyword evidence="6" id="KW-0547">Nucleotide-binding</keyword>
<proteinExistence type="inferred from homology"/>
<dbReference type="InterPro" id="IPR027417">
    <property type="entry name" value="P-loop_NTPase"/>
</dbReference>
<feature type="transmembrane region" description="Helical" evidence="10">
    <location>
        <begin position="505"/>
        <end position="524"/>
    </location>
</feature>
<feature type="transmembrane region" description="Helical" evidence="10">
    <location>
        <begin position="1140"/>
        <end position="1157"/>
    </location>
</feature>
<dbReference type="GeneID" id="17036250"/>
<reference evidence="12 13" key="1">
    <citation type="journal article" date="2012" name="Genome Biol.">
        <title>The genome of the polar eukaryotic microalga coccomyxa subellipsoidea reveals traits of cold adaptation.</title>
        <authorList>
            <person name="Blanc G."/>
            <person name="Agarkova I."/>
            <person name="Grimwood J."/>
            <person name="Kuo A."/>
            <person name="Brueggeman A."/>
            <person name="Dunigan D."/>
            <person name="Gurnon J."/>
            <person name="Ladunga I."/>
            <person name="Lindquist E."/>
            <person name="Lucas S."/>
            <person name="Pangilinan J."/>
            <person name="Proschold T."/>
            <person name="Salamov A."/>
            <person name="Schmutz J."/>
            <person name="Weeks D."/>
            <person name="Yamada T."/>
            <person name="Claverie J.M."/>
            <person name="Grigoriev I."/>
            <person name="Van Etten J."/>
            <person name="Lomsadze A."/>
            <person name="Borodovsky M."/>
        </authorList>
    </citation>
    <scope>NUCLEOTIDE SEQUENCE [LARGE SCALE GENOMIC DNA]</scope>
    <source>
        <strain evidence="12 13">C-169</strain>
    </source>
</reference>
<protein>
    <submittedName>
        <fullName evidence="12">Pleiotropic drug resistance protein 3</fullName>
    </submittedName>
</protein>
<feature type="transmembrane region" description="Helical" evidence="10">
    <location>
        <begin position="637"/>
        <end position="659"/>
    </location>
</feature>
<dbReference type="KEGG" id="csl:COCSUDRAFT_38676"/>
<keyword evidence="5" id="KW-0677">Repeat</keyword>
<feature type="transmembrane region" description="Helical" evidence="10">
    <location>
        <begin position="679"/>
        <end position="700"/>
    </location>
</feature>
<dbReference type="EMBL" id="AGSI01000025">
    <property type="protein sequence ID" value="EIE18194.1"/>
    <property type="molecule type" value="Genomic_DNA"/>
</dbReference>
<dbReference type="InterPro" id="IPR003593">
    <property type="entry name" value="AAA+_ATPase"/>
</dbReference>
<dbReference type="GO" id="GO:0140359">
    <property type="term" value="F:ABC-type transporter activity"/>
    <property type="evidence" value="ECO:0007669"/>
    <property type="project" value="InterPro"/>
</dbReference>
<evidence type="ECO:0000313" key="13">
    <source>
        <dbReference type="Proteomes" id="UP000007264"/>
    </source>
</evidence>
<dbReference type="Pfam" id="PF19055">
    <property type="entry name" value="ABC2_membrane_7"/>
    <property type="match status" value="2"/>
</dbReference>
<feature type="transmembrane region" description="Helical" evidence="10">
    <location>
        <begin position="1169"/>
        <end position="1188"/>
    </location>
</feature>
<dbReference type="eggNOG" id="KOG0065">
    <property type="taxonomic scope" value="Eukaryota"/>
</dbReference>
<comment type="subcellular location">
    <subcellularLocation>
        <location evidence="1">Membrane</location>
        <topology evidence="1">Multi-pass membrane protein</topology>
    </subcellularLocation>
</comment>
<feature type="transmembrane region" description="Helical" evidence="10">
    <location>
        <begin position="762"/>
        <end position="786"/>
    </location>
</feature>
<evidence type="ECO:0000259" key="11">
    <source>
        <dbReference type="PROSITE" id="PS50893"/>
    </source>
</evidence>
<feature type="domain" description="ABC transporter" evidence="11">
    <location>
        <begin position="820"/>
        <end position="1045"/>
    </location>
</feature>
<evidence type="ECO:0000256" key="4">
    <source>
        <dbReference type="ARBA" id="ARBA00022692"/>
    </source>
</evidence>
<dbReference type="PROSITE" id="PS50893">
    <property type="entry name" value="ABC_TRANSPORTER_2"/>
    <property type="match status" value="2"/>
</dbReference>
<dbReference type="PANTHER" id="PTHR19241">
    <property type="entry name" value="ATP-BINDING CASSETTE TRANSPORTER"/>
    <property type="match status" value="1"/>
</dbReference>
<dbReference type="Proteomes" id="UP000007264">
    <property type="component" value="Unassembled WGS sequence"/>
</dbReference>
<feature type="transmembrane region" description="Helical" evidence="10">
    <location>
        <begin position="607"/>
        <end position="625"/>
    </location>
</feature>
<dbReference type="GO" id="GO:0016020">
    <property type="term" value="C:membrane"/>
    <property type="evidence" value="ECO:0007669"/>
    <property type="project" value="UniProtKB-SubCell"/>
</dbReference>
<name>I0YIH5_COCSC</name>
<evidence type="ECO:0000256" key="3">
    <source>
        <dbReference type="ARBA" id="ARBA00022448"/>
    </source>
</evidence>
<keyword evidence="13" id="KW-1185">Reference proteome</keyword>
<keyword evidence="9 10" id="KW-0472">Membrane</keyword>
<dbReference type="InterPro" id="IPR043926">
    <property type="entry name" value="ABCG_dom"/>
</dbReference>
<comment type="caution">
    <text evidence="12">The sequence shown here is derived from an EMBL/GenBank/DDBJ whole genome shotgun (WGS) entry which is preliminary data.</text>
</comment>
<organism evidence="12 13">
    <name type="scientific">Coccomyxa subellipsoidea (strain C-169)</name>
    <name type="common">Green microalga</name>
    <dbReference type="NCBI Taxonomy" id="574566"/>
    <lineage>
        <taxon>Eukaryota</taxon>
        <taxon>Viridiplantae</taxon>
        <taxon>Chlorophyta</taxon>
        <taxon>core chlorophytes</taxon>
        <taxon>Trebouxiophyceae</taxon>
        <taxon>Trebouxiophyceae incertae sedis</taxon>
        <taxon>Coccomyxaceae</taxon>
        <taxon>Coccomyxa</taxon>
        <taxon>Coccomyxa subellipsoidea</taxon>
    </lineage>
</organism>
<feature type="transmembrane region" description="Helical" evidence="10">
    <location>
        <begin position="1364"/>
        <end position="1386"/>
    </location>
</feature>
<evidence type="ECO:0000256" key="1">
    <source>
        <dbReference type="ARBA" id="ARBA00004141"/>
    </source>
</evidence>
<sequence>MAANHWNPGLHKDVSYHPKDLLRGVTSRRRASLGSDAALDADADRDPEMPVDDYEELYRVALERASTMDRPGADGGEGSGFTKLDLKRLRRTHRQLIVDRALQTSDQDNEAFLRKFQDRIKRAGVDVPTVEVRADGLSVDSSVYVGGRAAPTLINAYRNFIEDVLIRLRVKKTDKRPFNILNNVNAVLKPGRLTMLLGPPGAGKTTLLKTLAGKLQKEPSLKVTGQVTYNGETFDKFFPERTAAYVDQVDLHVPELTVRETFDFAARVQGTGLKADFLRQLAEAERAGSIEPDADIDAYLQASAVTGARHNPVTHYMMRVLGLEVCQDTVVGNNMIRGISGGQKKRVTSGEMIVGPKSTMFMDEISTGLDSSTTYLIVKCARNFVHMCQGTMLMALLQPAPEVYELFDDVMLLSEGHVLFHGPIGEVLPFFEGLGFRLPERKGIADFLQEVTSPKDQEQYWADPSRPWSFVPVATIAEAYESSPRGRENAAELARSRPPTADSNFSFARMYALSPVGVFATLFLREVTLMKRHKFVYIFRTAITVVMGFIASTLFIRPTMHRNNVGDASLYAAVMFYSLVHMLFDGLTEMSITIEMLPVFYKQRANLFYPAWAFGMPITILRLPYSLVESFIWSTMLYWIIGFAPDAGRYFTFWLLNFLCHQMAIGLFRLMGAIGRSLVVAYTIAWLIFLLLILLSGFVLSKNRIPDWYIGGYWALPLQWLVSAAQANEFSDSRWAVPYQFNPSITIGQAVAQSLDFRIKRVWVWAGIAVVSAWIVGLNLLTILALKLFPRKGMVLPFQPLNMAFHHVNYSVDLPPGSSATGDTVEGASKPQLTLLTDISGAFRPGVLTCLMGVSGAGKTTLMDVLASRKTGGLVRGDITVDGHPKDAATFARVSGYVEQFDIHSPATTVREALMYSAQLRLVLELMELTPLRGAIVGVPGVSGLSVEQRKRLTIGVELVANPSIVFMDEPTSGLDARAAAIVMRTVRNTVNTGRTVVCTIHQPSIDIFESFDELLLLKRGGRTIYFGPTGDRSAELVNYFEGIRGVPRIEDGINPATWMLEVTAMASEDKLGVDFADLYANSGVARSNDELVTQLQVPAPDSQPLRFDKRYPRSFLEQFLIIIRKNFTLYWRLPDYNAVRLFFTCIFSLLIGSIYWRKGNKTDNAGNMQNVLGALLTAAIFLGTSNASTVQPVVDTERSVFYRERAAGYYSELPFALAQTLVEVPYLLVQTVLYSCITYFMIYFEINAAKFFWYLFFTFLTLSFFTYYGMMAVSISPNVQVAAIISSTFYSAWFLLAGFIIPRPRIPGWWIWFHYLDPLTYTVEGLIASQLGDIHDQLIAFEDGSTASVARYVEVQYGYKHNFIGYAVLVLIGFILLFQAINAFALKNFNFQTR</sequence>
<dbReference type="FunFam" id="3.40.50.300:FF:000179">
    <property type="entry name" value="ABC transporter G family member 34"/>
    <property type="match status" value="1"/>
</dbReference>
<dbReference type="Pfam" id="PF00005">
    <property type="entry name" value="ABC_tran"/>
    <property type="match status" value="2"/>
</dbReference>
<dbReference type="InterPro" id="IPR034003">
    <property type="entry name" value="ABCG_PDR_2"/>
</dbReference>
<keyword evidence="3" id="KW-0813">Transport</keyword>
<dbReference type="RefSeq" id="XP_005642738.1">
    <property type="nucleotide sequence ID" value="XM_005642681.1"/>
</dbReference>
<dbReference type="Gene3D" id="3.40.50.300">
    <property type="entry name" value="P-loop containing nucleotide triphosphate hydrolases"/>
    <property type="match status" value="2"/>
</dbReference>
<evidence type="ECO:0000256" key="8">
    <source>
        <dbReference type="ARBA" id="ARBA00022989"/>
    </source>
</evidence>
<dbReference type="SUPFAM" id="SSF52540">
    <property type="entry name" value="P-loop containing nucleoside triphosphate hydrolases"/>
    <property type="match status" value="2"/>
</dbReference>
<feature type="transmembrane region" description="Helical" evidence="10">
    <location>
        <begin position="1252"/>
        <end position="1270"/>
    </location>
</feature>
<comment type="similarity">
    <text evidence="2">Belongs to the ABC transporter superfamily. ABCG family. PDR (TC 3.A.1.205) subfamily.</text>
</comment>
<dbReference type="InterPro" id="IPR003439">
    <property type="entry name" value="ABC_transporter-like_ATP-bd"/>
</dbReference>
<feature type="transmembrane region" description="Helical" evidence="10">
    <location>
        <begin position="1282"/>
        <end position="1302"/>
    </location>
</feature>
<evidence type="ECO:0000256" key="5">
    <source>
        <dbReference type="ARBA" id="ARBA00022737"/>
    </source>
</evidence>
<dbReference type="FunFam" id="3.40.50.300:FF:000059">
    <property type="entry name" value="ABC transporter G family member 40"/>
    <property type="match status" value="1"/>
</dbReference>
<feature type="domain" description="ABC transporter" evidence="11">
    <location>
        <begin position="165"/>
        <end position="440"/>
    </location>
</feature>
<accession>I0YIH5</accession>
<dbReference type="GO" id="GO:0005524">
    <property type="term" value="F:ATP binding"/>
    <property type="evidence" value="ECO:0007669"/>
    <property type="project" value="UniProtKB-KW"/>
</dbReference>
<keyword evidence="8 10" id="KW-1133">Transmembrane helix</keyword>
<dbReference type="CDD" id="cd03232">
    <property type="entry name" value="ABCG_PDR_domain2"/>
    <property type="match status" value="1"/>
</dbReference>
<evidence type="ECO:0000256" key="7">
    <source>
        <dbReference type="ARBA" id="ARBA00022840"/>
    </source>
</evidence>
<evidence type="ECO:0000313" key="12">
    <source>
        <dbReference type="EMBL" id="EIE18194.1"/>
    </source>
</evidence>
<feature type="transmembrane region" description="Helical" evidence="10">
    <location>
        <begin position="568"/>
        <end position="587"/>
    </location>
</feature>
<dbReference type="GO" id="GO:0071944">
    <property type="term" value="C:cell periphery"/>
    <property type="evidence" value="ECO:0007669"/>
    <property type="project" value="UniProtKB-ARBA"/>
</dbReference>
<dbReference type="SMART" id="SM00382">
    <property type="entry name" value="AAA"/>
    <property type="match status" value="2"/>
</dbReference>
<keyword evidence="7" id="KW-0067">ATP-binding</keyword>
<evidence type="ECO:0000256" key="2">
    <source>
        <dbReference type="ARBA" id="ARBA00006012"/>
    </source>
</evidence>
<dbReference type="GO" id="GO:0016887">
    <property type="term" value="F:ATP hydrolysis activity"/>
    <property type="evidence" value="ECO:0007669"/>
    <property type="project" value="InterPro"/>
</dbReference>
<gene>
    <name evidence="12" type="ORF">COCSUDRAFT_38676</name>
</gene>